<gene>
    <name evidence="2" type="ORF">VP01_99g2</name>
</gene>
<accession>A0A0L6U566</accession>
<feature type="region of interest" description="Disordered" evidence="1">
    <location>
        <begin position="115"/>
        <end position="144"/>
    </location>
</feature>
<feature type="compositionally biased region" description="Polar residues" evidence="1">
    <location>
        <begin position="127"/>
        <end position="144"/>
    </location>
</feature>
<name>A0A0L6U566_9BASI</name>
<organism evidence="2 3">
    <name type="scientific">Puccinia sorghi</name>
    <dbReference type="NCBI Taxonomy" id="27349"/>
    <lineage>
        <taxon>Eukaryota</taxon>
        <taxon>Fungi</taxon>
        <taxon>Dikarya</taxon>
        <taxon>Basidiomycota</taxon>
        <taxon>Pucciniomycotina</taxon>
        <taxon>Pucciniomycetes</taxon>
        <taxon>Pucciniales</taxon>
        <taxon>Pucciniaceae</taxon>
        <taxon>Puccinia</taxon>
    </lineage>
</organism>
<keyword evidence="3" id="KW-1185">Reference proteome</keyword>
<dbReference type="AlphaFoldDB" id="A0A0L6U566"/>
<dbReference type="VEuPathDB" id="FungiDB:VP01_99g2"/>
<evidence type="ECO:0000256" key="1">
    <source>
        <dbReference type="SAM" id="MobiDB-lite"/>
    </source>
</evidence>
<sequence>MYMINKSHKLVGSSLSETIPFNGQPPSSPSGVKLHSAWCGVFISHDRENAGVQLVVLRRQGLLWRGWAAGGLNSKAYTRKVHRMVEIKEFGSTMINVMCREDWLGGRIRECESVRGRGSDKTKGGYQESNTSITKTENSKSLSRFQEEKSGERDCFFLQKKPKSTWNQWRRLTVYKLQVLTSTTMKLEIVSNEGKMHPIVSKIDSRNTVVYLSSQIKLMMILVRSCYKNTPNHTYHYELCLAQISLEIQVNYLFQHACHFPCMWFKKSTGITGGDVCCGMLQWCVFGSQIFVVVINDTCASQYVVPIFPKSGVELYFFLLRTLGKWHLKWSYINSRRRFSMMGPQILLVDKYFFLWSFHHIFISFFGKICTEWGRLKLDGYLTHHSYQMGVYQWDPSRNYWARKCIGWCELLSSSSLYSFPWVGGLVLLPSPKSIFFPRNFSITSKLFPSSLRSFINPIRPQKSSILALWILAWAPISTACILWVSRESFLIHDSFPSVKHFHQGTFLGTCIESAIKVTKGPFVHFKALAIQVPRGYPGV</sequence>
<evidence type="ECO:0000313" key="3">
    <source>
        <dbReference type="Proteomes" id="UP000037035"/>
    </source>
</evidence>
<comment type="caution">
    <text evidence="2">The sequence shown here is derived from an EMBL/GenBank/DDBJ whole genome shotgun (WGS) entry which is preliminary data.</text>
</comment>
<evidence type="ECO:0000313" key="2">
    <source>
        <dbReference type="EMBL" id="KNZ43663.1"/>
    </source>
</evidence>
<dbReference type="EMBL" id="LAVV01015714">
    <property type="protein sequence ID" value="KNZ43663.1"/>
    <property type="molecule type" value="Genomic_DNA"/>
</dbReference>
<reference evidence="2 3" key="1">
    <citation type="submission" date="2015-08" db="EMBL/GenBank/DDBJ databases">
        <title>Next Generation Sequencing and Analysis of the Genome of Puccinia sorghi L Schw, the Causal Agent of Maize Common Rust.</title>
        <authorList>
            <person name="Rochi L."/>
            <person name="Burguener G."/>
            <person name="Darino M."/>
            <person name="Turjanski A."/>
            <person name="Kreff E."/>
            <person name="Dieguez M.J."/>
            <person name="Sacco F."/>
        </authorList>
    </citation>
    <scope>NUCLEOTIDE SEQUENCE [LARGE SCALE GENOMIC DNA]</scope>
    <source>
        <strain evidence="2 3">RO10H11247</strain>
    </source>
</reference>
<proteinExistence type="predicted"/>
<protein>
    <submittedName>
        <fullName evidence="2">Uncharacterized protein</fullName>
    </submittedName>
</protein>
<dbReference type="Proteomes" id="UP000037035">
    <property type="component" value="Unassembled WGS sequence"/>
</dbReference>